<keyword evidence="2 6" id="KW-0812">Transmembrane</keyword>
<comment type="caution">
    <text evidence="9">The sequence shown here is derived from an EMBL/GenBank/DDBJ whole genome shotgun (WGS) entry which is preliminary data.</text>
</comment>
<keyword evidence="10" id="KW-1185">Reference proteome</keyword>
<dbReference type="EMBL" id="QDKG01000006">
    <property type="protein sequence ID" value="PVH24307.1"/>
    <property type="molecule type" value="Genomic_DNA"/>
</dbReference>
<organism evidence="9 10">
    <name type="scientific">Sphingobacterium corticibacter</name>
    <dbReference type="NCBI Taxonomy" id="2171749"/>
    <lineage>
        <taxon>Bacteria</taxon>
        <taxon>Pseudomonadati</taxon>
        <taxon>Bacteroidota</taxon>
        <taxon>Sphingobacteriia</taxon>
        <taxon>Sphingobacteriales</taxon>
        <taxon>Sphingobacteriaceae</taxon>
        <taxon>Sphingobacterium</taxon>
    </lineage>
</organism>
<evidence type="ECO:0000256" key="5">
    <source>
        <dbReference type="SAM" id="Coils"/>
    </source>
</evidence>
<evidence type="ECO:0000259" key="8">
    <source>
        <dbReference type="Pfam" id="PF26002"/>
    </source>
</evidence>
<dbReference type="PANTHER" id="PTHR30386">
    <property type="entry name" value="MEMBRANE FUSION SUBUNIT OF EMRAB-TOLC MULTIDRUG EFFLUX PUMP"/>
    <property type="match status" value="1"/>
</dbReference>
<gene>
    <name evidence="9" type="ORF">DC487_14580</name>
</gene>
<dbReference type="GO" id="GO:0016020">
    <property type="term" value="C:membrane"/>
    <property type="evidence" value="ECO:0007669"/>
    <property type="project" value="UniProtKB-SubCell"/>
</dbReference>
<dbReference type="Proteomes" id="UP000245627">
    <property type="component" value="Unassembled WGS sequence"/>
</dbReference>
<sequence>MKFPRTTSVIYFTILALLIIILLALPIIRIPISVSARGVVRPQQESTSLISLVNGRVTDSNIDRNNQLVRKGDTLLVITADALHSKRQYQQRQQQDFTDQLYDLKILTSGLNGDLKTGQYQMELSAWNEKLSEIQVQLVLADKELKRNSQLYEMGILPLAEYDKSFHHHEQLAVQKKVAREQQIATWQAQMRDVERQIRTISNDVYQLNIESSNNIITAPIDGRIIDFSGVKPGNFIVQGQQVAIISPEEDLLAECMVPPNAIGFIRNNQVVRFQMDTYNYNQWGLASGRVIDVDQQIRVNEQTGESFFIVRCSIDDDFLALKNGYQGKITKGNTYTARFHLTDRTLWQLLFDKADDWFNPSFL</sequence>
<protein>
    <submittedName>
        <fullName evidence="9">Secretion protein HlyD</fullName>
    </submittedName>
</protein>
<keyword evidence="3 6" id="KW-1133">Transmembrane helix</keyword>
<dbReference type="Gene3D" id="2.40.50.100">
    <property type="match status" value="1"/>
</dbReference>
<reference evidence="9 10" key="1">
    <citation type="submission" date="2018-04" db="EMBL/GenBank/DDBJ databases">
        <title>Sphingobacterium cortibacter sp. nov.</title>
        <authorList>
            <person name="Li Y."/>
        </authorList>
    </citation>
    <scope>NUCLEOTIDE SEQUENCE [LARGE SCALE GENOMIC DNA]</scope>
    <source>
        <strain evidence="9 10">2c-3</strain>
    </source>
</reference>
<dbReference type="InterPro" id="IPR050739">
    <property type="entry name" value="MFP"/>
</dbReference>
<dbReference type="Gene3D" id="1.10.287.470">
    <property type="entry name" value="Helix hairpin bin"/>
    <property type="match status" value="1"/>
</dbReference>
<evidence type="ECO:0000259" key="7">
    <source>
        <dbReference type="Pfam" id="PF25917"/>
    </source>
</evidence>
<evidence type="ECO:0000256" key="2">
    <source>
        <dbReference type="ARBA" id="ARBA00022692"/>
    </source>
</evidence>
<dbReference type="SUPFAM" id="SSF111369">
    <property type="entry name" value="HlyD-like secretion proteins"/>
    <property type="match status" value="1"/>
</dbReference>
<dbReference type="AlphaFoldDB" id="A0A2T8HFT3"/>
<keyword evidence="4 6" id="KW-0472">Membrane</keyword>
<proteinExistence type="predicted"/>
<evidence type="ECO:0000256" key="6">
    <source>
        <dbReference type="SAM" id="Phobius"/>
    </source>
</evidence>
<dbReference type="PANTHER" id="PTHR30386:SF26">
    <property type="entry name" value="TRANSPORT PROTEIN COMB"/>
    <property type="match status" value="1"/>
</dbReference>
<feature type="coiled-coil region" evidence="5">
    <location>
        <begin position="177"/>
        <end position="204"/>
    </location>
</feature>
<dbReference type="Pfam" id="PF25917">
    <property type="entry name" value="BSH_RND"/>
    <property type="match status" value="1"/>
</dbReference>
<evidence type="ECO:0000313" key="10">
    <source>
        <dbReference type="Proteomes" id="UP000245627"/>
    </source>
</evidence>
<feature type="transmembrane region" description="Helical" evidence="6">
    <location>
        <begin position="9"/>
        <end position="28"/>
    </location>
</feature>
<evidence type="ECO:0000256" key="1">
    <source>
        <dbReference type="ARBA" id="ARBA00004167"/>
    </source>
</evidence>
<dbReference type="InterPro" id="IPR058982">
    <property type="entry name" value="Beta-barrel_AprE"/>
</dbReference>
<feature type="domain" description="AprE-like beta-barrel" evidence="8">
    <location>
        <begin position="252"/>
        <end position="338"/>
    </location>
</feature>
<dbReference type="InterPro" id="IPR058625">
    <property type="entry name" value="MdtA-like_BSH"/>
</dbReference>
<evidence type="ECO:0000256" key="4">
    <source>
        <dbReference type="ARBA" id="ARBA00023136"/>
    </source>
</evidence>
<feature type="domain" description="Multidrug resistance protein MdtA-like barrel-sandwich hybrid" evidence="7">
    <location>
        <begin position="50"/>
        <end position="246"/>
    </location>
</feature>
<name>A0A2T8HFT3_9SPHI</name>
<dbReference type="Gene3D" id="2.40.30.170">
    <property type="match status" value="1"/>
</dbReference>
<evidence type="ECO:0000256" key="3">
    <source>
        <dbReference type="ARBA" id="ARBA00022989"/>
    </source>
</evidence>
<accession>A0A2T8HFT3</accession>
<evidence type="ECO:0000313" key="9">
    <source>
        <dbReference type="EMBL" id="PVH24307.1"/>
    </source>
</evidence>
<dbReference type="RefSeq" id="WP_116776704.1">
    <property type="nucleotide sequence ID" value="NZ_QDKG01000006.1"/>
</dbReference>
<comment type="subcellular location">
    <subcellularLocation>
        <location evidence="1">Membrane</location>
        <topology evidence="1">Single-pass membrane protein</topology>
    </subcellularLocation>
</comment>
<keyword evidence="5" id="KW-0175">Coiled coil</keyword>
<dbReference type="Pfam" id="PF26002">
    <property type="entry name" value="Beta-barrel_AprE"/>
    <property type="match status" value="1"/>
</dbReference>
<dbReference type="OrthoDB" id="594147at2"/>